<evidence type="ECO:0000313" key="1">
    <source>
        <dbReference type="EMBL" id="ORE05396.1"/>
    </source>
</evidence>
<gene>
    <name evidence="1" type="ORF">BCV72DRAFT_230012</name>
</gene>
<proteinExistence type="predicted"/>
<organism evidence="1">
    <name type="scientific">Rhizopus microsporus var. microsporus</name>
    <dbReference type="NCBI Taxonomy" id="86635"/>
    <lineage>
        <taxon>Eukaryota</taxon>
        <taxon>Fungi</taxon>
        <taxon>Fungi incertae sedis</taxon>
        <taxon>Mucoromycota</taxon>
        <taxon>Mucoromycotina</taxon>
        <taxon>Mucoromycetes</taxon>
        <taxon>Mucorales</taxon>
        <taxon>Mucorineae</taxon>
        <taxon>Rhizopodaceae</taxon>
        <taxon>Rhizopus</taxon>
    </lineage>
</organism>
<dbReference type="AlphaFoldDB" id="A0A1X0R071"/>
<dbReference type="EMBL" id="KV921946">
    <property type="protein sequence ID" value="ORE05396.1"/>
    <property type="molecule type" value="Genomic_DNA"/>
</dbReference>
<sequence length="98" mass="11275">MSTPAKSVYVMIKEQRVAVPIDFNRDLTLESFVTFHKPLKKKFTHEKCRWPLKVLKTEQKRFLRSPGVSYPNLASLVNPRVIRLNEAKHVSIVAATAQ</sequence>
<dbReference type="Proteomes" id="UP000242414">
    <property type="component" value="Unassembled WGS sequence"/>
</dbReference>
<accession>A0A1X0R071</accession>
<protein>
    <submittedName>
        <fullName evidence="1">Uncharacterized protein</fullName>
    </submittedName>
</protein>
<reference evidence="1" key="1">
    <citation type="journal article" date="2016" name="Proc. Natl. Acad. Sci. U.S.A.">
        <title>Lipid metabolic changes in an early divergent fungus govern the establishment of a mutualistic symbiosis with endobacteria.</title>
        <authorList>
            <person name="Lastovetsky O.A."/>
            <person name="Gaspar M.L."/>
            <person name="Mondo S.J."/>
            <person name="LaButti K.M."/>
            <person name="Sandor L."/>
            <person name="Grigoriev I.V."/>
            <person name="Henry S.A."/>
            <person name="Pawlowska T.E."/>
        </authorList>
    </citation>
    <scope>NUCLEOTIDE SEQUENCE [LARGE SCALE GENOMIC DNA]</scope>
    <source>
        <strain evidence="1">ATCC 52814</strain>
    </source>
</reference>
<dbReference type="VEuPathDB" id="FungiDB:BCV72DRAFT_230012"/>
<name>A0A1X0R071_RHIZD</name>